<dbReference type="PANTHER" id="PTHR33269">
    <property type="entry name" value="NADH-UBIQUINONE OXIDOREDUCTASE CHAIN 6"/>
    <property type="match status" value="1"/>
</dbReference>
<evidence type="ECO:0000256" key="13">
    <source>
        <dbReference type="ARBA" id="ARBA00023027"/>
    </source>
</evidence>
<dbReference type="InterPro" id="IPR042106">
    <property type="entry name" value="Nuo/plastoQ_OxRdtase_6_NuoJ"/>
</dbReference>
<evidence type="ECO:0000256" key="19">
    <source>
        <dbReference type="SAM" id="MobiDB-lite"/>
    </source>
</evidence>
<evidence type="ECO:0000256" key="16">
    <source>
        <dbReference type="ARBA" id="ARBA00023136"/>
    </source>
</evidence>
<dbReference type="EC" id="7.1.1.2" evidence="4"/>
<dbReference type="GO" id="GO:0031966">
    <property type="term" value="C:mitochondrial membrane"/>
    <property type="evidence" value="ECO:0007669"/>
    <property type="project" value="UniProtKB-SubCell"/>
</dbReference>
<evidence type="ECO:0000256" key="12">
    <source>
        <dbReference type="ARBA" id="ARBA00022989"/>
    </source>
</evidence>
<keyword evidence="6" id="KW-0813">Transport</keyword>
<keyword evidence="9 20" id="KW-0812">Transmembrane</keyword>
<comment type="catalytic activity">
    <reaction evidence="18">
        <text>a ubiquinone + NADH + 5 H(+)(in) = a ubiquinol + NAD(+) + 4 H(+)(out)</text>
        <dbReference type="Rhea" id="RHEA:29091"/>
        <dbReference type="Rhea" id="RHEA-COMP:9565"/>
        <dbReference type="Rhea" id="RHEA-COMP:9566"/>
        <dbReference type="ChEBI" id="CHEBI:15378"/>
        <dbReference type="ChEBI" id="CHEBI:16389"/>
        <dbReference type="ChEBI" id="CHEBI:17976"/>
        <dbReference type="ChEBI" id="CHEBI:57540"/>
        <dbReference type="ChEBI" id="CHEBI:57945"/>
        <dbReference type="EC" id="7.1.1.2"/>
    </reaction>
</comment>
<keyword evidence="15" id="KW-0496">Mitochondrion</keyword>
<keyword evidence="13" id="KW-0520">NAD</keyword>
<evidence type="ECO:0000256" key="2">
    <source>
        <dbReference type="ARBA" id="ARBA00004225"/>
    </source>
</evidence>
<keyword evidence="14" id="KW-0830">Ubiquinone</keyword>
<evidence type="ECO:0000256" key="4">
    <source>
        <dbReference type="ARBA" id="ARBA00012944"/>
    </source>
</evidence>
<keyword evidence="11" id="KW-0249">Electron transport</keyword>
<dbReference type="GO" id="GO:0008137">
    <property type="term" value="F:NADH dehydrogenase (ubiquinone) activity"/>
    <property type="evidence" value="ECO:0007669"/>
    <property type="project" value="UniProtKB-EC"/>
</dbReference>
<keyword evidence="7" id="KW-0691">RNA editing</keyword>
<evidence type="ECO:0000256" key="8">
    <source>
        <dbReference type="ARBA" id="ARBA00022660"/>
    </source>
</evidence>
<evidence type="ECO:0000256" key="11">
    <source>
        <dbReference type="ARBA" id="ARBA00022982"/>
    </source>
</evidence>
<evidence type="ECO:0000256" key="20">
    <source>
        <dbReference type="SAM" id="Phobius"/>
    </source>
</evidence>
<evidence type="ECO:0000256" key="17">
    <source>
        <dbReference type="ARBA" id="ARBA00031019"/>
    </source>
</evidence>
<comment type="caution">
    <text evidence="21">The sequence shown here is derived from an EMBL/GenBank/DDBJ whole genome shotgun (WGS) entry which is preliminary data.</text>
</comment>
<sequence length="880" mass="97873">MPTKSLIMPYHQEQILAIYLEEELLLQQKKSLLLVLVGLLGTEFTEIDFRYHISGIAFTVRDFRKWGIPSSLCNSWRSLFEETRQLRVPLVLSASMSSEVRIRIGKGQIRSSEVSISFGRRRTRTDNTIQLEESWHKDKAEVPFTSRGSGIRVEEDFATLSLGLPSSTQLAGTKTLPSSLGVKFILSTGGSRSVVRLSPALTFYQANEDDFPCHKQSKPKVLEMQRIASTLLCQVFRRWAMPLEKKELCITRNKFSFFQKLRKKCKSPYLFFELSLASVAILLSVSAIECHRTTTMILSVLSSLALVSGLMVVRAKNPVHSVLFPIPVFRNTSGLLLLLGLDFFAMIFPVVHIGAIAVSFLFVVMMFHIQIAEIHEEVLRYLPVSGIIGLIFWWEMFFILDNESIPLLPTQRNTTSLRYMVYAGKVRSWTNLETLGNLLYTYYSVWFLIPSLILLVAMIGAIVLTMHRTTKVKRQDVFRRNAIDSRRTIMRGMTDLLKESSLILVRIQFVRWPSWSYRCLDTLLFFSHFRMTNPWDTTPCSLSIMGLNTPTSQRLPRKLFQPSGQLRAIPTSLIEVSGSDSEKDDMRLVPTLSLVVLKLSLLPLAGLSIPSGATEAHLTIALSPSPHSSCCLSYGLDPFRASEERFSLLKKLTSGGEAFNIMMKETIGEGPTLLAADLLNASAVQSSAADGLVVADGLLLAIESTLTARVDGLLGDPSMLSPIITSNYIQESHLPDVVSGPGDLLAPSCFNGRSRGLKRDIRAKKKGLQPQGVASVPDNRSTGANARKGGVVRPLLLQLRNSLVVRGNSNPGLLHSPKPQNRHLAEALGGEGVSLLVYPRLIGNGKPGECYQLPLLPRKHMNLTELNDQPRAGVKEEGIR</sequence>
<proteinExistence type="inferred from homology"/>
<dbReference type="Gene3D" id="1.20.120.1200">
    <property type="entry name" value="NADH-ubiquinone/plastoquinone oxidoreductase chain 6, subunit NuoJ"/>
    <property type="match status" value="1"/>
</dbReference>
<feature type="transmembrane region" description="Helical" evidence="20">
    <location>
        <begin position="440"/>
        <end position="464"/>
    </location>
</feature>
<reference evidence="21" key="1">
    <citation type="journal article" date="2023" name="bioRxiv">
        <title>Improved chromosome-level genome assembly for marigold (Tagetes erecta).</title>
        <authorList>
            <person name="Jiang F."/>
            <person name="Yuan L."/>
            <person name="Wang S."/>
            <person name="Wang H."/>
            <person name="Xu D."/>
            <person name="Wang A."/>
            <person name="Fan W."/>
        </authorList>
    </citation>
    <scope>NUCLEOTIDE SEQUENCE</scope>
    <source>
        <strain evidence="21">WSJ</strain>
        <tissue evidence="21">Leaf</tissue>
    </source>
</reference>
<dbReference type="Pfam" id="PF00499">
    <property type="entry name" value="Oxidored_q3"/>
    <property type="match status" value="1"/>
</dbReference>
<dbReference type="NCBIfam" id="NF005164">
    <property type="entry name" value="PRK06638.1-4"/>
    <property type="match status" value="1"/>
</dbReference>
<evidence type="ECO:0000313" key="21">
    <source>
        <dbReference type="EMBL" id="KAK1405992.1"/>
    </source>
</evidence>
<keyword evidence="12 20" id="KW-1133">Transmembrane helix</keyword>
<evidence type="ECO:0000256" key="18">
    <source>
        <dbReference type="ARBA" id="ARBA00049551"/>
    </source>
</evidence>
<evidence type="ECO:0000256" key="15">
    <source>
        <dbReference type="ARBA" id="ARBA00023128"/>
    </source>
</evidence>
<keyword evidence="8" id="KW-0679">Respiratory chain</keyword>
<gene>
    <name evidence="21" type="ORF">QVD17_42303</name>
</gene>
<dbReference type="AlphaFoldDB" id="A0AAD8NEK0"/>
<organism evidence="21 22">
    <name type="scientific">Tagetes erecta</name>
    <name type="common">African marigold</name>
    <dbReference type="NCBI Taxonomy" id="13708"/>
    <lineage>
        <taxon>Eukaryota</taxon>
        <taxon>Viridiplantae</taxon>
        <taxon>Streptophyta</taxon>
        <taxon>Embryophyta</taxon>
        <taxon>Tracheophyta</taxon>
        <taxon>Spermatophyta</taxon>
        <taxon>Magnoliopsida</taxon>
        <taxon>eudicotyledons</taxon>
        <taxon>Gunneridae</taxon>
        <taxon>Pentapetalae</taxon>
        <taxon>asterids</taxon>
        <taxon>campanulids</taxon>
        <taxon>Asterales</taxon>
        <taxon>Asteraceae</taxon>
        <taxon>Asteroideae</taxon>
        <taxon>Heliantheae alliance</taxon>
        <taxon>Tageteae</taxon>
        <taxon>Tagetes</taxon>
    </lineage>
</organism>
<evidence type="ECO:0000256" key="14">
    <source>
        <dbReference type="ARBA" id="ARBA00023075"/>
    </source>
</evidence>
<keyword evidence="22" id="KW-1185">Reference proteome</keyword>
<evidence type="ECO:0000256" key="5">
    <source>
        <dbReference type="ARBA" id="ARBA00021095"/>
    </source>
</evidence>
<evidence type="ECO:0000256" key="10">
    <source>
        <dbReference type="ARBA" id="ARBA00022967"/>
    </source>
</evidence>
<evidence type="ECO:0000313" key="22">
    <source>
        <dbReference type="Proteomes" id="UP001229421"/>
    </source>
</evidence>
<feature type="region of interest" description="Disordered" evidence="19">
    <location>
        <begin position="767"/>
        <end position="787"/>
    </location>
</feature>
<dbReference type="PANTHER" id="PTHR33269:SF17">
    <property type="entry name" value="NADH-UBIQUINONE OXIDOREDUCTASE CHAIN 6"/>
    <property type="match status" value="1"/>
</dbReference>
<accession>A0AAD8NEK0</accession>
<evidence type="ECO:0000256" key="9">
    <source>
        <dbReference type="ARBA" id="ARBA00022692"/>
    </source>
</evidence>
<comment type="function">
    <text evidence="1">Core subunit of the mitochondrial membrane respiratory chain NADH dehydrogenase (Complex I) that is believed to belong to the minimal assembly required for catalysis. Complex I functions in the transfer of electrons from NADH to the respiratory chain. The immediate electron acceptor for the enzyme is believed to be ubiquinone.</text>
</comment>
<dbReference type="EMBL" id="JAUHHV010000015">
    <property type="protein sequence ID" value="KAK1405992.1"/>
    <property type="molecule type" value="Genomic_DNA"/>
</dbReference>
<comment type="similarity">
    <text evidence="3">Belongs to the complex I subunit 6 family.</text>
</comment>
<dbReference type="InterPro" id="IPR001457">
    <property type="entry name" value="NADH_UbQ/plastoQ_OxRdtase_su6"/>
</dbReference>
<feature type="transmembrane region" description="Helical" evidence="20">
    <location>
        <begin position="294"/>
        <end position="313"/>
    </location>
</feature>
<feature type="transmembrane region" description="Helical" evidence="20">
    <location>
        <begin position="381"/>
        <end position="400"/>
    </location>
</feature>
<keyword evidence="10" id="KW-1278">Translocase</keyword>
<protein>
    <recommendedName>
        <fullName evidence="5">NADH-ubiquinone oxidoreductase chain 6</fullName>
        <ecNumber evidence="4">7.1.1.2</ecNumber>
    </recommendedName>
    <alternativeName>
        <fullName evidence="17">NADH dehydrogenase subunit 6</fullName>
    </alternativeName>
</protein>
<dbReference type="FunFam" id="1.20.120.1200:FF:000003">
    <property type="entry name" value="NADH-ubiquinone oxidoreductase chain 6"/>
    <property type="match status" value="1"/>
</dbReference>
<dbReference type="Proteomes" id="UP001229421">
    <property type="component" value="Unassembled WGS sequence"/>
</dbReference>
<evidence type="ECO:0000256" key="1">
    <source>
        <dbReference type="ARBA" id="ARBA00003257"/>
    </source>
</evidence>
<name>A0AAD8NEK0_TARER</name>
<evidence type="ECO:0000256" key="6">
    <source>
        <dbReference type="ARBA" id="ARBA00022448"/>
    </source>
</evidence>
<keyword evidence="16 20" id="KW-0472">Membrane</keyword>
<evidence type="ECO:0000256" key="3">
    <source>
        <dbReference type="ARBA" id="ARBA00005698"/>
    </source>
</evidence>
<feature type="transmembrane region" description="Helical" evidence="20">
    <location>
        <begin position="269"/>
        <end position="288"/>
    </location>
</feature>
<feature type="transmembrane region" description="Helical" evidence="20">
    <location>
        <begin position="347"/>
        <end position="369"/>
    </location>
</feature>
<evidence type="ECO:0000256" key="7">
    <source>
        <dbReference type="ARBA" id="ARBA00022495"/>
    </source>
</evidence>
<comment type="subcellular location">
    <subcellularLocation>
        <location evidence="2">Mitochondrion membrane</location>
        <topology evidence="2">Multi-pass membrane protein</topology>
    </subcellularLocation>
</comment>